<dbReference type="Proteomes" id="UP000245433">
    <property type="component" value="Unassembled WGS sequence"/>
</dbReference>
<accession>A0A2U1D9V8</accession>
<sequence length="203" mass="23343">MFKLTDYQCSLICADVYYLDRKEYRENSLHNGQVVGRPDFEYKIIYALDDAQTGFQGMAIVPKIANDFDEHQIYISFAGTNPNDPRDLYTDATQIRQARQRLNTASSGDQDYAQSKSQFNVVDRFWTHLVKKMKVKPADIQGVTAHSLGGALALYLAARHRLPAVTFSSADPRDRLSVSQIKYIKEHTNQYHNYYHPQDWIAN</sequence>
<proteinExistence type="predicted"/>
<dbReference type="InterPro" id="IPR029058">
    <property type="entry name" value="AB_hydrolase_fold"/>
</dbReference>
<evidence type="ECO:0008006" key="3">
    <source>
        <dbReference type="Google" id="ProtNLM"/>
    </source>
</evidence>
<reference evidence="1 2" key="1">
    <citation type="submission" date="2018-04" db="EMBL/GenBank/DDBJ databases">
        <title>Genomic Encyclopedia of Type Strains, Phase IV (KMG-IV): sequencing the most valuable type-strain genomes for metagenomic binning, comparative biology and taxonomic classification.</title>
        <authorList>
            <person name="Goeker M."/>
        </authorList>
    </citation>
    <scope>NUCLEOTIDE SEQUENCE [LARGE SCALE GENOMIC DNA]</scope>
    <source>
        <strain evidence="1 2">DSM 28795</strain>
    </source>
</reference>
<dbReference type="OrthoDB" id="6450827at2"/>
<dbReference type="SUPFAM" id="SSF53474">
    <property type="entry name" value="alpha/beta-Hydrolases"/>
    <property type="match status" value="1"/>
</dbReference>
<dbReference type="AlphaFoldDB" id="A0A2U1D9V8"/>
<organism evidence="1 2">
    <name type="scientific">Convivina intestini</name>
    <dbReference type="NCBI Taxonomy" id="1505726"/>
    <lineage>
        <taxon>Bacteria</taxon>
        <taxon>Bacillati</taxon>
        <taxon>Bacillota</taxon>
        <taxon>Bacilli</taxon>
        <taxon>Lactobacillales</taxon>
        <taxon>Lactobacillaceae</taxon>
        <taxon>Convivina</taxon>
    </lineage>
</organism>
<name>A0A2U1D9V8_9LACO</name>
<gene>
    <name evidence="1" type="ORF">C7384_10477</name>
</gene>
<evidence type="ECO:0000313" key="2">
    <source>
        <dbReference type="Proteomes" id="UP000245433"/>
    </source>
</evidence>
<keyword evidence="2" id="KW-1185">Reference proteome</keyword>
<comment type="caution">
    <text evidence="1">The sequence shown here is derived from an EMBL/GenBank/DDBJ whole genome shotgun (WGS) entry which is preliminary data.</text>
</comment>
<dbReference type="Gene3D" id="3.40.50.1820">
    <property type="entry name" value="alpha/beta hydrolase"/>
    <property type="match status" value="1"/>
</dbReference>
<protein>
    <recommendedName>
        <fullName evidence="3">Lipase (Class 3)</fullName>
    </recommendedName>
</protein>
<evidence type="ECO:0000313" key="1">
    <source>
        <dbReference type="EMBL" id="PVY84332.1"/>
    </source>
</evidence>
<dbReference type="EMBL" id="QEKT01000004">
    <property type="protein sequence ID" value="PVY84332.1"/>
    <property type="molecule type" value="Genomic_DNA"/>
</dbReference>
<dbReference type="RefSeq" id="WP_089939728.1">
    <property type="nucleotide sequence ID" value="NZ_CAKOEX010000011.1"/>
</dbReference>